<keyword evidence="1" id="KW-1133">Transmembrane helix</keyword>
<comment type="caution">
    <text evidence="2">The sequence shown here is derived from an EMBL/GenBank/DDBJ whole genome shotgun (WGS) entry which is preliminary data.</text>
</comment>
<gene>
    <name evidence="2" type="ORF">SDC9_108987</name>
</gene>
<feature type="transmembrane region" description="Helical" evidence="1">
    <location>
        <begin position="12"/>
        <end position="29"/>
    </location>
</feature>
<dbReference type="AlphaFoldDB" id="A0A645BBT3"/>
<reference evidence="2" key="1">
    <citation type="submission" date="2019-08" db="EMBL/GenBank/DDBJ databases">
        <authorList>
            <person name="Kucharzyk K."/>
            <person name="Murdoch R.W."/>
            <person name="Higgins S."/>
            <person name="Loffler F."/>
        </authorList>
    </citation>
    <scope>NUCLEOTIDE SEQUENCE</scope>
</reference>
<name>A0A645BBT3_9ZZZZ</name>
<organism evidence="2">
    <name type="scientific">bioreactor metagenome</name>
    <dbReference type="NCBI Taxonomy" id="1076179"/>
    <lineage>
        <taxon>unclassified sequences</taxon>
        <taxon>metagenomes</taxon>
        <taxon>ecological metagenomes</taxon>
    </lineage>
</organism>
<evidence type="ECO:0000313" key="2">
    <source>
        <dbReference type="EMBL" id="MPM62121.1"/>
    </source>
</evidence>
<keyword evidence="1" id="KW-0472">Membrane</keyword>
<keyword evidence="1" id="KW-0812">Transmembrane</keyword>
<sequence>MFNNWSLGKHILASVVISIFMSGISYLIIKSRNILTSAGIIEGNYQGYILSSVGIDSILFISLATFVISMIGYRFVKRMLD</sequence>
<proteinExistence type="predicted"/>
<accession>A0A645BBT3</accession>
<dbReference type="EMBL" id="VSSQ01018699">
    <property type="protein sequence ID" value="MPM62121.1"/>
    <property type="molecule type" value="Genomic_DNA"/>
</dbReference>
<feature type="transmembrane region" description="Helical" evidence="1">
    <location>
        <begin position="49"/>
        <end position="76"/>
    </location>
</feature>
<protein>
    <submittedName>
        <fullName evidence="2">Uncharacterized protein</fullName>
    </submittedName>
</protein>
<evidence type="ECO:0000256" key="1">
    <source>
        <dbReference type="SAM" id="Phobius"/>
    </source>
</evidence>